<dbReference type="NCBIfam" id="TIGR04202">
    <property type="entry name" value="capSnatchArena"/>
    <property type="match status" value="1"/>
</dbReference>
<evidence type="ECO:0000256" key="15">
    <source>
        <dbReference type="ARBA" id="ARBA00031012"/>
    </source>
</evidence>
<accession>A0A220A586</accession>
<keyword evidence="11" id="KW-0460">Magnesium</keyword>
<dbReference type="GO" id="GO:0003968">
    <property type="term" value="F:RNA-directed RNA polymerase activity"/>
    <property type="evidence" value="ECO:0007669"/>
    <property type="project" value="UniProtKB-KW"/>
</dbReference>
<dbReference type="Gene3D" id="3.40.91.60">
    <property type="match status" value="1"/>
</dbReference>
<dbReference type="EC" id="2.7.7.48" evidence="4"/>
<evidence type="ECO:0000256" key="6">
    <source>
        <dbReference type="ARBA" id="ARBA00022484"/>
    </source>
</evidence>
<evidence type="ECO:0000256" key="13">
    <source>
        <dbReference type="ARBA" id="ARBA00030285"/>
    </source>
</evidence>
<evidence type="ECO:0000256" key="8">
    <source>
        <dbReference type="ARBA" id="ARBA00022695"/>
    </source>
</evidence>
<name>A0A220A586_9VIRU</name>
<comment type="catalytic activity">
    <reaction evidence="17">
        <text>RNA(n) + a ribonucleoside 5'-triphosphate = RNA(n+1) + diphosphate</text>
        <dbReference type="Rhea" id="RHEA:21248"/>
        <dbReference type="Rhea" id="RHEA-COMP:14527"/>
        <dbReference type="Rhea" id="RHEA-COMP:17342"/>
        <dbReference type="ChEBI" id="CHEBI:33019"/>
        <dbReference type="ChEBI" id="CHEBI:61557"/>
        <dbReference type="ChEBI" id="CHEBI:140395"/>
        <dbReference type="EC" id="2.7.7.48"/>
    </reaction>
</comment>
<dbReference type="Pfam" id="PF21561">
    <property type="entry name" value="L_thumb_ring_vir"/>
    <property type="match status" value="1"/>
</dbReference>
<dbReference type="Pfam" id="PF15518">
    <property type="entry name" value="L_protein_N"/>
    <property type="match status" value="1"/>
</dbReference>
<evidence type="ECO:0000256" key="17">
    <source>
        <dbReference type="ARBA" id="ARBA00048744"/>
    </source>
</evidence>
<sequence>MEDQMYDQFLKRIQSAKTATVAKDISTDILEARHDYFGRELCASIGIEFRNNVLLDEIILDVAPGINLMNFNIPNVTPDNYIWDDDFLIIMDYKVSVGNDSTEITYKKYTTLILPVMEQIGIPTEIAIIRANPVTYQISIIGENFKAKYPNIPIQLDFSKFFELRKLLLDKFADDEEFLLMIAHGDFTLTAPWCMDDTPELYDHPIYKEFIGSMPPRFVNLFDEAISFSAYSAERWNSLLYTAKAKTEQDYQEFLSEKSHAIFSMNGEYMKPTQSEIDKGWELMSRRISEERDIITDINKQKPSIHFIWAKNANRKLSGATAKLIFLSNSLQSIIEPSTWTDSLKAIGKSMDIDGNVGAYENLCMERKLIARSTGKKIDNKRLEAIKIGNALVLWEQQFILANDLFKGQERQKFLKNFLGIGKHKNFKDKTTTDLELDKPKILDFNNTIVLMAARSMINKNKTFLAQTNTLENLHPIMGVFSDQIKEASEDTFNTLKKINKTCFWQCITDISMLMRNILSVSQYNRHNTFRVAMCANDSMYALVFPSSDIKTKRATVVFSVVCIHQEKQSIMDAGALFTTLELKTKNFISISKAIRLDKERCQRIVSSPGLFLLSALLLYNNNPNISLVDVLNFAFYTSLSITKSMLSLTEPSRYMIMNSLAISSHVKDYISEKFSPYTKTLFSVYMVNLIKRGCSSANEQSSKIQLRNIYLSDYEITQKGVNDERNLESIWFPGRVNLKEYINQIYLPFYFNAKGLHEKHHVMIDLAKIVLEIEMTQRMDDLGIWSKHGKKQHVNLPILIHSLAKSLILDTSRHNHLRNRVESRNNFKRSITTISTFTSSKSCIKIGDFREIKAKNLATSVKSQQKACEKYRLSNPLFLVDEESTLETRHCSYEDLVAKIPNYRDYISVKVFDRLYELFKLKELDDRPFIDQAMEMMQKHKDFSFTFFNKGQKTAKDREIFVGEFEAKMCMYVIERISKERCKLNTDEMISEPGDSKLRILEKKAEEEIRYIVEKTKDSIQKGDPTKALKLEINADMSKWSAQDVFYKYFWLIVLDPILYPNEKKRMLFFMCNYMQKVLILPDDLLSNILDQKTPYNNDLILNSTNGLNANFVNIKRNWLQGNFNYISSYVHSCAMMVYKDIFKETMKLLDGDCLVNSMVHSDDNQTSLAIMQNKVKDDMVIQFAAHTFESVCLTFGCQANMKKTYITHTCKEFVSLFNLHGEPLSIYGRFLLPSVGDCAYIGPYEDLASRLSATQQSIKHGCPPSLAWLAISCSHWITHLTYNMLDEQVNCPTNHLPFTNRKDVPVELNGYINAPLYLISLVGLEAGNLWFLIEMLKKLVPIDKQRETIQTQCQWLAQLGNLTGSEKFRFKILRYLTLDTEVSTDSNMGETSDMRSRSLLTPRKFTTPGSLNKLVSYLDFKNSMSNDDYKETLSYMLQNPELLVTKGENKEQFMTSVLYRYNSKRFKESLSIQNPAQLFIEQVLFSHKPIIDYSSIFDKLSSLVESDIIADLPEIIGRVTFPQAYQMIVRDINHLPLDLEDISIVYKYCILNDPLMITAANTSLLCVKGTPQDRNGLSANQMPEFRNMKLIHHSPALVLKAFSKGTTDLPGAEPTELEKDLHHLNEFLESTGIKEKIGQNMDNPPKHLTGMEITMYKIRELTKLYQLCYDYIKSTEHKVKVFILPMKAYTSVDFCTLIQGNTISDDKWFTMHYLKQILSGSAKGNIVTTSTTEQIIANECFRVLTHFADSFVEEASRLSFITEVVDNFSYKNIPVNSLYNTILGSNLRLDFIPLLFRMQALTQADLNKFDALKTNERVSWNNWQTNRSLNSGVIDLTISGYLRSIRIVGEDKILKIAELTIPNFYPNTVFHAGNKLLNSRHGLKFEFMSEQVLDDKFSYYITYQKKRAHIYTYQVSTIEHIYRRNQEGLAARGNRYNRMVPVCPVVLSVRDELFRMSMNNVFSLNMTNFSMSRLYISPDEMATIKKAHMSKMMFFNGPDIKAGIINLTALMRTQELLSLNYDNICKSSIVPFCRILSCEGSEDNGELIFLSDEVMDFTISEEIESMPIFTIKYQKRGNEKMTYKNAISKLVSHGVEEITTVFDFSKDGFYSKKNLGIINTLCSIINLLETNEWSSILLNSFHIAMLLEGMDREFHLFSLPSAFFNNVASGNINWTKLLKFIKSLPKIHNEPWSMMMERFIEKTIYLIEKELNKEANFSDFLDELEFQTGKSMFSFF</sequence>
<dbReference type="EMBL" id="KX100147">
    <property type="protein sequence ID" value="ARI46678.1"/>
    <property type="molecule type" value="Viral_cRNA"/>
</dbReference>
<evidence type="ECO:0000313" key="19">
    <source>
        <dbReference type="EMBL" id="ARI46678.1"/>
    </source>
</evidence>
<evidence type="ECO:0000256" key="7">
    <source>
        <dbReference type="ARBA" id="ARBA00022679"/>
    </source>
</evidence>
<dbReference type="GO" id="GO:0006351">
    <property type="term" value="P:DNA-templated transcription"/>
    <property type="evidence" value="ECO:0007669"/>
    <property type="project" value="InterPro"/>
</dbReference>
<keyword evidence="8" id="KW-0548">Nucleotidyltransferase</keyword>
<proteinExistence type="inferred from homology"/>
<dbReference type="GO" id="GO:0000166">
    <property type="term" value="F:nucleotide binding"/>
    <property type="evidence" value="ECO:0007669"/>
    <property type="project" value="UniProtKB-KW"/>
</dbReference>
<evidence type="ECO:0000256" key="9">
    <source>
        <dbReference type="ARBA" id="ARBA00022741"/>
    </source>
</evidence>
<dbReference type="InterPro" id="IPR048547">
    <property type="entry name" value="L_thumb_ring_bunyavir"/>
</dbReference>
<keyword evidence="7" id="KW-0808">Transferase</keyword>
<evidence type="ECO:0000256" key="2">
    <source>
        <dbReference type="ARBA" id="ARBA00001946"/>
    </source>
</evidence>
<keyword evidence="12" id="KW-0693">Viral RNA replication</keyword>
<evidence type="ECO:0000256" key="3">
    <source>
        <dbReference type="ARBA" id="ARBA00004340"/>
    </source>
</evidence>
<dbReference type="InterPro" id="IPR048006">
    <property type="entry name" value="CapSnatch_bunyavir"/>
</dbReference>
<dbReference type="GO" id="GO:0039694">
    <property type="term" value="P:viral RNA genome replication"/>
    <property type="evidence" value="ECO:0007669"/>
    <property type="project" value="InterPro"/>
</dbReference>
<feature type="domain" description="RdRp catalytic" evidence="18">
    <location>
        <begin position="1016"/>
        <end position="1207"/>
    </location>
</feature>
<dbReference type="PROSITE" id="PS50525">
    <property type="entry name" value="RDRP_SSRNA_NEG_SEG"/>
    <property type="match status" value="1"/>
</dbReference>
<protein>
    <recommendedName>
        <fullName evidence="5">RNA-directed RNA polymerase L</fullName>
        <ecNumber evidence="4">2.7.7.48</ecNumber>
    </recommendedName>
    <alternativeName>
        <fullName evidence="13">Large structural protein</fullName>
    </alternativeName>
    <alternativeName>
        <fullName evidence="15">Replicase</fullName>
    </alternativeName>
    <alternativeName>
        <fullName evidence="14">Transcriptase</fullName>
    </alternativeName>
</protein>
<dbReference type="CDD" id="cd22349">
    <property type="entry name" value="PDDEXK_RNA_polymerase-like"/>
    <property type="match status" value="1"/>
</dbReference>
<evidence type="ECO:0000256" key="14">
    <source>
        <dbReference type="ARBA" id="ARBA00030436"/>
    </source>
</evidence>
<dbReference type="InterPro" id="IPR029124">
    <property type="entry name" value="L_protein_N"/>
</dbReference>
<evidence type="ECO:0000256" key="10">
    <source>
        <dbReference type="ARBA" id="ARBA00022801"/>
    </source>
</evidence>
<comment type="similarity">
    <text evidence="16">Belongs to the Bunyavirales RNA polymerase family.</text>
</comment>
<keyword evidence="9" id="KW-0547">Nucleotide-binding</keyword>
<evidence type="ECO:0000256" key="1">
    <source>
        <dbReference type="ARBA" id="ARBA00001936"/>
    </source>
</evidence>
<evidence type="ECO:0000256" key="4">
    <source>
        <dbReference type="ARBA" id="ARBA00012494"/>
    </source>
</evidence>
<evidence type="ECO:0000259" key="18">
    <source>
        <dbReference type="PROSITE" id="PS50525"/>
    </source>
</evidence>
<dbReference type="InterPro" id="IPR007099">
    <property type="entry name" value="RNA-dir_pol_NSvirus"/>
</dbReference>
<keyword evidence="10" id="KW-0378">Hydrolase</keyword>
<reference evidence="19" key="1">
    <citation type="journal article" date="2017" name="Emerg. Infect. Dis.">
        <title>Maguari Virus Associated with Human Disease.</title>
        <authorList>
            <person name="Groseth A."/>
            <person name="Vine V."/>
            <person name="Weisend C."/>
            <person name="Guevara C."/>
            <person name="Watts D."/>
            <person name="Russell B."/>
            <person name="Tesh R.B."/>
            <person name="Ebihara H."/>
        </authorList>
    </citation>
    <scope>NUCLEOTIDE SEQUENCE</scope>
    <source>
        <strain evidence="19">CK-102</strain>
    </source>
</reference>
<comment type="cofactor">
    <cofactor evidence="1">
        <name>Mn(2+)</name>
        <dbReference type="ChEBI" id="CHEBI:29035"/>
    </cofactor>
</comment>
<comment type="subcellular location">
    <subcellularLocation>
        <location evidence="3">Host cell</location>
    </subcellularLocation>
</comment>
<keyword evidence="6" id="KW-0696">RNA-directed RNA polymerase</keyword>
<evidence type="ECO:0000256" key="12">
    <source>
        <dbReference type="ARBA" id="ARBA00022953"/>
    </source>
</evidence>
<dbReference type="Pfam" id="PF04196">
    <property type="entry name" value="Bunya_RdRp"/>
    <property type="match status" value="1"/>
</dbReference>
<dbReference type="GO" id="GO:0043657">
    <property type="term" value="C:host cell"/>
    <property type="evidence" value="ECO:0007669"/>
    <property type="project" value="UniProtKB-SubCell"/>
</dbReference>
<evidence type="ECO:0000256" key="5">
    <source>
        <dbReference type="ARBA" id="ARBA00018602"/>
    </source>
</evidence>
<evidence type="ECO:0000256" key="11">
    <source>
        <dbReference type="ARBA" id="ARBA00022842"/>
    </source>
</evidence>
<dbReference type="GO" id="GO:0016787">
    <property type="term" value="F:hydrolase activity"/>
    <property type="evidence" value="ECO:0007669"/>
    <property type="project" value="UniProtKB-KW"/>
</dbReference>
<dbReference type="InterPro" id="IPR007322">
    <property type="entry name" value="RNA_pol_bunyavir"/>
</dbReference>
<evidence type="ECO:0000256" key="16">
    <source>
        <dbReference type="ARBA" id="ARBA00034123"/>
    </source>
</evidence>
<organism evidence="19">
    <name type="scientific">Cache Valley virus</name>
    <dbReference type="NCBI Taxonomy" id="80935"/>
    <lineage>
        <taxon>Viruses</taxon>
        <taxon>Riboviria</taxon>
        <taxon>Orthornavirae</taxon>
        <taxon>Negarnaviricota</taxon>
        <taxon>Polyploviricotina</taxon>
        <taxon>Bunyaviricetes</taxon>
        <taxon>Elliovirales</taxon>
        <taxon>Peribunyaviridae</taxon>
        <taxon>Orthobunyavirus</taxon>
        <taxon>Orthobunyavirus cacheense</taxon>
    </lineage>
</organism>
<comment type="cofactor">
    <cofactor evidence="2">
        <name>Mg(2+)</name>
        <dbReference type="ChEBI" id="CHEBI:18420"/>
    </cofactor>
</comment>